<dbReference type="Pfam" id="PF20356">
    <property type="entry name" value="DUF6651"/>
    <property type="match status" value="1"/>
</dbReference>
<reference evidence="4 5" key="1">
    <citation type="submission" date="2019-12" db="EMBL/GenBank/DDBJ databases">
        <title>Microbes associate with the intestines of laboratory mice.</title>
        <authorList>
            <person name="Navarre W."/>
            <person name="Wong E."/>
        </authorList>
    </citation>
    <scope>NUCLEOTIDE SEQUENCE [LARGE SCALE GENOMIC DNA]</scope>
    <source>
        <strain evidence="4 5">NM82_D38</strain>
    </source>
</reference>
<dbReference type="RefSeq" id="WP_160334836.1">
    <property type="nucleotide sequence ID" value="NZ_WSRP01000009.1"/>
</dbReference>
<keyword evidence="5" id="KW-1185">Reference proteome</keyword>
<gene>
    <name evidence="4" type="ORF">E5987_04170</name>
</gene>
<keyword evidence="1" id="KW-0175">Coiled coil</keyword>
<feature type="domain" description="DUF6651" evidence="3">
    <location>
        <begin position="153"/>
        <end position="255"/>
    </location>
</feature>
<feature type="compositionally biased region" description="Polar residues" evidence="2">
    <location>
        <begin position="260"/>
        <end position="269"/>
    </location>
</feature>
<dbReference type="InterPro" id="IPR046593">
    <property type="entry name" value="DUF6651"/>
</dbReference>
<feature type="compositionally biased region" description="Low complexity" evidence="2">
    <location>
        <begin position="242"/>
        <end position="259"/>
    </location>
</feature>
<sequence>MTTKFKIFAGSDGTSSETTVSETQNAQTTVEEAQSAKQEKPVKVDETKKTDEQKHGMSEADHKLLKDIMKKKEELTSAKAEIAELKKTVEAIESLGGLEKLASMIHAEEDKQKKELEAKGEWDKLKKQMSEDHAKAMGEIQKKLSEVSAQYESSQKQIVELTIGAQFNNSQYIAKELVLTPSKTRIVYGEYFDLVDGQVVGYDKPRGQKGRTAYIDQYGNNLPFDAALAKIVEADPDAESMMKSKMKAGAGSSSKMSSAVPPQQGTTAQDKILKGLSLIK</sequence>
<feature type="compositionally biased region" description="Basic and acidic residues" evidence="2">
    <location>
        <begin position="37"/>
        <end position="62"/>
    </location>
</feature>
<dbReference type="OrthoDB" id="8481039at2"/>
<evidence type="ECO:0000313" key="5">
    <source>
        <dbReference type="Proteomes" id="UP000472580"/>
    </source>
</evidence>
<dbReference type="EMBL" id="WSRP01000009">
    <property type="protein sequence ID" value="MVX56403.1"/>
    <property type="molecule type" value="Genomic_DNA"/>
</dbReference>
<organism evidence="4 5">
    <name type="scientific">Parasutterella muris</name>
    <dbReference type="NCBI Taxonomy" id="2565572"/>
    <lineage>
        <taxon>Bacteria</taxon>
        <taxon>Pseudomonadati</taxon>
        <taxon>Pseudomonadota</taxon>
        <taxon>Betaproteobacteria</taxon>
        <taxon>Burkholderiales</taxon>
        <taxon>Sutterellaceae</taxon>
        <taxon>Parasutterella</taxon>
    </lineage>
</organism>
<evidence type="ECO:0000256" key="2">
    <source>
        <dbReference type="SAM" id="MobiDB-lite"/>
    </source>
</evidence>
<dbReference type="AlphaFoldDB" id="A0A6L6YI19"/>
<feature type="region of interest" description="Disordered" evidence="2">
    <location>
        <begin position="242"/>
        <end position="280"/>
    </location>
</feature>
<evidence type="ECO:0000313" key="4">
    <source>
        <dbReference type="EMBL" id="MVX56403.1"/>
    </source>
</evidence>
<evidence type="ECO:0000259" key="3">
    <source>
        <dbReference type="Pfam" id="PF20356"/>
    </source>
</evidence>
<accession>A0A6L6YI19</accession>
<dbReference type="Proteomes" id="UP000472580">
    <property type="component" value="Unassembled WGS sequence"/>
</dbReference>
<feature type="coiled-coil region" evidence="1">
    <location>
        <begin position="68"/>
        <end position="95"/>
    </location>
</feature>
<protein>
    <recommendedName>
        <fullName evidence="3">DUF6651 domain-containing protein</fullName>
    </recommendedName>
</protein>
<feature type="compositionally biased region" description="Polar residues" evidence="2">
    <location>
        <begin position="12"/>
        <end position="36"/>
    </location>
</feature>
<name>A0A6L6YI19_9BURK</name>
<proteinExistence type="predicted"/>
<evidence type="ECO:0000256" key="1">
    <source>
        <dbReference type="SAM" id="Coils"/>
    </source>
</evidence>
<feature type="region of interest" description="Disordered" evidence="2">
    <location>
        <begin position="1"/>
        <end position="62"/>
    </location>
</feature>
<comment type="caution">
    <text evidence="4">The sequence shown here is derived from an EMBL/GenBank/DDBJ whole genome shotgun (WGS) entry which is preliminary data.</text>
</comment>